<feature type="transmembrane region" description="Helical" evidence="1">
    <location>
        <begin position="47"/>
        <end position="70"/>
    </location>
</feature>
<keyword evidence="1" id="KW-0812">Transmembrane</keyword>
<dbReference type="Proteomes" id="UP000276568">
    <property type="component" value="Unassembled WGS sequence"/>
</dbReference>
<keyword evidence="1" id="KW-1133">Transmembrane helix</keyword>
<comment type="caution">
    <text evidence="2">The sequence shown here is derived from an EMBL/GenBank/DDBJ whole genome shotgun (WGS) entry which is preliminary data.</text>
</comment>
<dbReference type="EMBL" id="RJQC01000001">
    <property type="protein sequence ID" value="RNM31297.1"/>
    <property type="molecule type" value="Genomic_DNA"/>
</dbReference>
<accession>A0A3N0I2Z8</accession>
<dbReference type="RefSeq" id="WP_128519458.1">
    <property type="nucleotide sequence ID" value="NZ_RJQC01000001.1"/>
</dbReference>
<organism evidence="2 3">
    <name type="scientific">Absicoccus porci</name>
    <dbReference type="NCBI Taxonomy" id="2486576"/>
    <lineage>
        <taxon>Bacteria</taxon>
        <taxon>Bacillati</taxon>
        <taxon>Bacillota</taxon>
        <taxon>Erysipelotrichia</taxon>
        <taxon>Erysipelotrichales</taxon>
        <taxon>Erysipelotrichaceae</taxon>
        <taxon>Absicoccus</taxon>
    </lineage>
</organism>
<feature type="transmembrane region" description="Helical" evidence="1">
    <location>
        <begin position="6"/>
        <end position="27"/>
    </location>
</feature>
<keyword evidence="3" id="KW-1185">Reference proteome</keyword>
<protein>
    <submittedName>
        <fullName evidence="2">Uncharacterized protein</fullName>
    </submittedName>
</protein>
<reference evidence="2 3" key="1">
    <citation type="submission" date="2018-11" db="EMBL/GenBank/DDBJ databases">
        <title>Clostridium sp. nov., a member of the family Erysipelotrichaceae isolated from pig faeces.</title>
        <authorList>
            <person name="Chang Y.-H."/>
        </authorList>
    </citation>
    <scope>NUCLEOTIDE SEQUENCE [LARGE SCALE GENOMIC DNA]</scope>
    <source>
        <strain evidence="2 3">YH-panp20</strain>
    </source>
</reference>
<sequence length="135" mass="15546">MQDVLMRYILISLFLLIVWIVSLVFVITRGIDIKKPFFQTHKEGITIITGIVWNGIFVILFMSLIVPTILDLSYMHAHAYPMITGKIAQIEDKQVTIQGDEERITLDMDIKNHKVGDIVQVQYLPNLHKGIEIVR</sequence>
<evidence type="ECO:0000313" key="2">
    <source>
        <dbReference type="EMBL" id="RNM31297.1"/>
    </source>
</evidence>
<proteinExistence type="predicted"/>
<evidence type="ECO:0000256" key="1">
    <source>
        <dbReference type="SAM" id="Phobius"/>
    </source>
</evidence>
<gene>
    <name evidence="2" type="ORF">EDX97_01705</name>
</gene>
<keyword evidence="1" id="KW-0472">Membrane</keyword>
<dbReference type="AlphaFoldDB" id="A0A3N0I2Z8"/>
<evidence type="ECO:0000313" key="3">
    <source>
        <dbReference type="Proteomes" id="UP000276568"/>
    </source>
</evidence>
<name>A0A3N0I2Z8_9FIRM</name>